<gene>
    <name evidence="5" type="ORF">QT711_07740</name>
</gene>
<keyword evidence="2" id="KW-0472">Membrane</keyword>
<dbReference type="Gene3D" id="3.40.50.720">
    <property type="entry name" value="NAD(P)-binding Rossmann-like Domain"/>
    <property type="match status" value="1"/>
</dbReference>
<dbReference type="InterPro" id="IPR001509">
    <property type="entry name" value="Epimerase_deHydtase"/>
</dbReference>
<feature type="transmembrane region" description="Helical" evidence="2">
    <location>
        <begin position="361"/>
        <end position="387"/>
    </location>
</feature>
<dbReference type="InterPro" id="IPR036291">
    <property type="entry name" value="NAD(P)-bd_dom_sf"/>
</dbReference>
<comment type="caution">
    <text evidence="5">The sequence shown here is derived from an EMBL/GenBank/DDBJ whole genome shotgun (WGS) entry which is preliminary data.</text>
</comment>
<protein>
    <submittedName>
        <fullName evidence="5">NAD-dependent epimerase/dehydratase family protein</fullName>
    </submittedName>
</protein>
<dbReference type="Pfam" id="PF13492">
    <property type="entry name" value="GAF_3"/>
    <property type="match status" value="1"/>
</dbReference>
<comment type="similarity">
    <text evidence="1">Belongs to the NAD(P)-dependent epimerase/dehydratase family.</text>
</comment>
<dbReference type="RefSeq" id="WP_317943182.1">
    <property type="nucleotide sequence ID" value="NZ_JAUBDI010000005.1"/>
</dbReference>
<name>A0ABU4G7Y5_9BACL</name>
<keyword evidence="2" id="KW-0812">Transmembrane</keyword>
<feature type="domain" description="NAD-dependent epimerase/dehydratase" evidence="3">
    <location>
        <begin position="3"/>
        <end position="233"/>
    </location>
</feature>
<keyword evidence="2" id="KW-1133">Transmembrane helix</keyword>
<dbReference type="InterPro" id="IPR003018">
    <property type="entry name" value="GAF"/>
</dbReference>
<evidence type="ECO:0000256" key="1">
    <source>
        <dbReference type="ARBA" id="ARBA00007637"/>
    </source>
</evidence>
<dbReference type="Pfam" id="PF01370">
    <property type="entry name" value="Epimerase"/>
    <property type="match status" value="1"/>
</dbReference>
<evidence type="ECO:0000259" key="4">
    <source>
        <dbReference type="Pfam" id="PF13492"/>
    </source>
</evidence>
<keyword evidence="6" id="KW-1185">Reference proteome</keyword>
<feature type="transmembrane region" description="Helical" evidence="2">
    <location>
        <begin position="407"/>
        <end position="425"/>
    </location>
</feature>
<evidence type="ECO:0000259" key="3">
    <source>
        <dbReference type="Pfam" id="PF01370"/>
    </source>
</evidence>
<proteinExistence type="inferred from homology"/>
<dbReference type="Proteomes" id="UP001282284">
    <property type="component" value="Unassembled WGS sequence"/>
</dbReference>
<dbReference type="Gene3D" id="3.30.450.40">
    <property type="match status" value="1"/>
</dbReference>
<dbReference type="EMBL" id="JAUBDI010000005">
    <property type="protein sequence ID" value="MDW0113075.1"/>
    <property type="molecule type" value="Genomic_DNA"/>
</dbReference>
<evidence type="ECO:0000313" key="6">
    <source>
        <dbReference type="Proteomes" id="UP001282284"/>
    </source>
</evidence>
<sequence length="724" mass="81447">MKVLITGGYGFIGSHVAERFHQEGYDVIIIDNLTTGKKENVTIKHKSYQLSIEDPKCVEVFKSHKIEVVVHLAAQVSVANSVSNPIADAGSNIVGLVNMLNLATTYGVKKFIYASSAAVYGIQKELPITEEMECTPISPYGMSKLSGEMYCEKWERLYGLQTLGFRFSNVYGPRQDAIGEGGVISIFTNRLLTEQPLILHGDGDQTRDFIYVEDVAFAIYRGANSPQTGIYNLSVNEQTSVNRIIEVLNEIQPVPEIIHKEKRAGDIEHSVLDNRKVMRDLDWSPLYTIEEGLAKTVAHFKKESKKPLKAEKRAPSPARVKARKILSKAIPTLETLVAFSLITWLTFIYPSSGSGVIDLKLFFITIIGIMHGSRQAMLAVVLSTALFTYQKLEGGRDVISLTYDTDFFFQLAIYLFVGLVIGYTIERKKTIIKQQAYELDEMNNRYVFLDRIYTDVRDVKDELQTRILNAGDSYGKIYAATKELESLEPEHVFNSAVSVVKSIMHVKKVKIYVVNKPQTYLRLMASSGYDASGLAKSLKVAEHAYLNEVINTGAIYRNEHLREDVPLMVAPLFHNEKVTAIIAIDDLSFESFSMYHQNLFKITTDLISSALNKAFTHISATESQRYYEDSIILKPEVFSDIVTSKKKMYEDYGVPYLLLNTECFDLSTSATAEYLSTKLRETDYLGMDYAGNLLILLTNTSKDDEEKIVNRLAHDSIILTATEE</sequence>
<accession>A0ABU4G7Y5</accession>
<organism evidence="5 6">
    <name type="scientific">Sporosarcina saromensis</name>
    <dbReference type="NCBI Taxonomy" id="359365"/>
    <lineage>
        <taxon>Bacteria</taxon>
        <taxon>Bacillati</taxon>
        <taxon>Bacillota</taxon>
        <taxon>Bacilli</taxon>
        <taxon>Bacillales</taxon>
        <taxon>Caryophanaceae</taxon>
        <taxon>Sporosarcina</taxon>
    </lineage>
</organism>
<feature type="transmembrane region" description="Helical" evidence="2">
    <location>
        <begin position="329"/>
        <end position="349"/>
    </location>
</feature>
<reference evidence="5 6" key="1">
    <citation type="submission" date="2023-06" db="EMBL/GenBank/DDBJ databases">
        <title>Sporosarcina sp. nov., isolated from Korean traditional fermented seafood 'Jeotgal'.</title>
        <authorList>
            <person name="Yang A.I."/>
            <person name="Shin N.-R."/>
        </authorList>
    </citation>
    <scope>NUCLEOTIDE SEQUENCE [LARGE SCALE GENOMIC DNA]</scope>
    <source>
        <strain evidence="5 6">KCTC13119</strain>
    </source>
</reference>
<feature type="domain" description="GAF" evidence="4">
    <location>
        <begin position="488"/>
        <end position="611"/>
    </location>
</feature>
<dbReference type="SUPFAM" id="SSF55781">
    <property type="entry name" value="GAF domain-like"/>
    <property type="match status" value="1"/>
</dbReference>
<evidence type="ECO:0000256" key="2">
    <source>
        <dbReference type="SAM" id="Phobius"/>
    </source>
</evidence>
<dbReference type="InterPro" id="IPR029016">
    <property type="entry name" value="GAF-like_dom_sf"/>
</dbReference>
<evidence type="ECO:0000313" key="5">
    <source>
        <dbReference type="EMBL" id="MDW0113075.1"/>
    </source>
</evidence>
<dbReference type="PANTHER" id="PTHR43000">
    <property type="entry name" value="DTDP-D-GLUCOSE 4,6-DEHYDRATASE-RELATED"/>
    <property type="match status" value="1"/>
</dbReference>
<dbReference type="SUPFAM" id="SSF51735">
    <property type="entry name" value="NAD(P)-binding Rossmann-fold domains"/>
    <property type="match status" value="1"/>
</dbReference>